<protein>
    <recommendedName>
        <fullName evidence="3">Reverse transcriptase Ty1/copia-type domain-containing protein</fullName>
    </recommendedName>
</protein>
<evidence type="ECO:0000256" key="1">
    <source>
        <dbReference type="SAM" id="Coils"/>
    </source>
</evidence>
<feature type="region of interest" description="Disordered" evidence="2">
    <location>
        <begin position="1258"/>
        <end position="1283"/>
    </location>
</feature>
<keyword evidence="1" id="KW-0175">Coiled coil</keyword>
<dbReference type="InterPro" id="IPR013103">
    <property type="entry name" value="RVT_2"/>
</dbReference>
<feature type="compositionally biased region" description="Basic and acidic residues" evidence="2">
    <location>
        <begin position="44"/>
        <end position="56"/>
    </location>
</feature>
<reference evidence="4" key="1">
    <citation type="journal article" date="2019" name="Sci. Rep.">
        <title>Draft genome of Tanacetum cinerariifolium, the natural source of mosquito coil.</title>
        <authorList>
            <person name="Yamashiro T."/>
            <person name="Shiraishi A."/>
            <person name="Satake H."/>
            <person name="Nakayama K."/>
        </authorList>
    </citation>
    <scope>NUCLEOTIDE SEQUENCE</scope>
</reference>
<dbReference type="PANTHER" id="PTHR11439">
    <property type="entry name" value="GAG-POL-RELATED RETROTRANSPOSON"/>
    <property type="match status" value="1"/>
</dbReference>
<dbReference type="PANTHER" id="PTHR11439:SF495">
    <property type="entry name" value="REVERSE TRANSCRIPTASE, RNA-DEPENDENT DNA POLYMERASE-RELATED"/>
    <property type="match status" value="1"/>
</dbReference>
<name>A0A6L2LA91_TANCI</name>
<feature type="compositionally biased region" description="Low complexity" evidence="2">
    <location>
        <begin position="1241"/>
        <end position="1252"/>
    </location>
</feature>
<feature type="non-terminal residue" evidence="4">
    <location>
        <position position="1606"/>
    </location>
</feature>
<dbReference type="Pfam" id="PF07727">
    <property type="entry name" value="RVT_2"/>
    <property type="match status" value="1"/>
</dbReference>
<organism evidence="4">
    <name type="scientific">Tanacetum cinerariifolium</name>
    <name type="common">Dalmatian daisy</name>
    <name type="synonym">Chrysanthemum cinerariifolium</name>
    <dbReference type="NCBI Taxonomy" id="118510"/>
    <lineage>
        <taxon>Eukaryota</taxon>
        <taxon>Viridiplantae</taxon>
        <taxon>Streptophyta</taxon>
        <taxon>Embryophyta</taxon>
        <taxon>Tracheophyta</taxon>
        <taxon>Spermatophyta</taxon>
        <taxon>Magnoliopsida</taxon>
        <taxon>eudicotyledons</taxon>
        <taxon>Gunneridae</taxon>
        <taxon>Pentapetalae</taxon>
        <taxon>asterids</taxon>
        <taxon>campanulids</taxon>
        <taxon>Asterales</taxon>
        <taxon>Asteraceae</taxon>
        <taxon>Asteroideae</taxon>
        <taxon>Anthemideae</taxon>
        <taxon>Anthemidinae</taxon>
        <taxon>Tanacetum</taxon>
    </lineage>
</organism>
<feature type="compositionally biased region" description="Basic and acidic residues" evidence="2">
    <location>
        <begin position="274"/>
        <end position="287"/>
    </location>
</feature>
<sequence length="1606" mass="181040">MLFPVWSFGSTNPQNTDGDVAFNEKEPEFKGRKPESEVNVSPRSKFEDSSDNRINKDNAPGTLVPTIGQLSPNNTNTFSVAGPSNAAASPTHGKSSYVDSFQLLDDSNMLKLEDITYSDDVGAEADFNNLETSITNSPIPTTRLHKDHHINNDDFYTCMFACFLSQEEPKRVHQALKDLSWIEAMQEELLQFKMQKVWILVDLPHGKRAIDLCKAFEKLMKDKFQMSSMGELTFFLGLQVKQKKDGIFISEDKYVAEILRKFRLTDGKSASTPKDTEKPLLKDPDGEDVDAHTYRSMIGSLMYLTSSRPDIMFAVFVCARFQVTPKASHLHAVNRIFRYLKGKPHLGLWYPRDSPFDLMAYSDSDYAGATLDTKSTTGGVNTPRSDEDRLELLELTVFLLPSDKKVGIKTSVAVKKVNDVTRLQALVNKKKVIITEAMIRDALCLDDAEGIKCLPNEEIFTELARMGYEKPSTKLTFYKAFFSRCDLSSHTTKYSFPALTQKVFANMRRVRKGCSGVKTPLFEGMIVEQQVDEGAAEVHVEDVSSAGVAAKGDVSAADDVVPTTVERTIYSIPYTTYFTTTTITRSTFNISKNDKIAQALEITKLKQRVKKLERRNKASKLQRLKKVGTAQRIETSDDTVMDDVSKQERMIANMDADVDVILEDSKEVDVEKSANVLSIQDDNIEPAELPEVVEVVTTVKLITEVVTATSATITAAAPQLTTAAAPTLTTAPSATRRRTGVVIRDLKESATPSTIIHSEAKSKDKGKWILVEEPKPLKKQAKIKQDETYARELEAKLNKNIDWDKVIDHVQRKKKEDNAVKRYQALKRKPRTEAQARKNMMIYLRNVAGFKMDYFKEQIDEEDSRALKRLSGSQDDKTTKKHKLDKEVEELKRHLQIVPNNEDDVYTEDTPLARKVPVVKYEIYNENNKPYYKIKRADGSHQRYLKRRYPLTMFTLDQMLNNVRLEVEEESEVLGTAEFPYKLLVNQGFLLVVLDLIQGDPPVPDLRTMEELYQPTLIDRGGPIAPIAIQATKFRLKNDMIQQVQNSCKFHGLPGDDANKHLDKFLHVTHSIKVNGVTDDALRLYLFPHSLTHHSTIWFDRFPRNCTTTFEKMAKIFLGKYFPPSMVTKPRNDITNFRQRIDESHRDTIKAAAGGTFMKRRLEECYDLIKNMTAHHNDWDTSVQRTTVGQTQNVYDAGAYNQGGNSYQPQGSGTLLGNTITNPKEDLMGITTRSGNAYKGPTVPTTSSPPKVVECETEVTKDTVPPTNNRSTKDVQPPVVQVKNPIPNSKPIVAPIVEPVKAAVSAPNPNPKPSIPYPPTIKSLLTNNDKLFKLARTLLNENFSVVLLKKLTKKFRDLGKFLIPCDFLGMDECLALADLGASINLMPLSVWNKLSLHELSPTCMALEPADQTVTFNLDQTARYSANYDAMLVNRIDLIDIACEEYSHEVLGFFMSINPTPSTEPIVSNSSPTLTPFGEKFLNDDPSSPPLPPQELKVVEPTIEKYSIDEPLMVELKDLPPHLEYAFLEGDAKLLVIIDKELKDEEKTALIKVLKSHKQDLSWQLSDIKGIDLEFCTHKILMEDDFKPVVQHQRRVNPKIHDVIKKE</sequence>
<evidence type="ECO:0000313" key="4">
    <source>
        <dbReference type="EMBL" id="GEU58658.1"/>
    </source>
</evidence>
<feature type="compositionally biased region" description="Basic and acidic residues" evidence="2">
    <location>
        <begin position="22"/>
        <end position="36"/>
    </location>
</feature>
<proteinExistence type="predicted"/>
<feature type="region of interest" description="Disordered" evidence="2">
    <location>
        <begin position="1234"/>
        <end position="1253"/>
    </location>
</feature>
<gene>
    <name evidence="4" type="ORF">Tci_030636</name>
</gene>
<evidence type="ECO:0000259" key="3">
    <source>
        <dbReference type="Pfam" id="PF07727"/>
    </source>
</evidence>
<comment type="caution">
    <text evidence="4">The sequence shown here is derived from an EMBL/GenBank/DDBJ whole genome shotgun (WGS) entry which is preliminary data.</text>
</comment>
<feature type="coiled-coil region" evidence="1">
    <location>
        <begin position="595"/>
        <end position="622"/>
    </location>
</feature>
<feature type="region of interest" description="Disordered" evidence="2">
    <location>
        <begin position="1"/>
        <end position="70"/>
    </location>
</feature>
<dbReference type="EMBL" id="BKCJ010004039">
    <property type="protein sequence ID" value="GEU58658.1"/>
    <property type="molecule type" value="Genomic_DNA"/>
</dbReference>
<feature type="region of interest" description="Disordered" evidence="2">
    <location>
        <begin position="267"/>
        <end position="287"/>
    </location>
</feature>
<evidence type="ECO:0000256" key="2">
    <source>
        <dbReference type="SAM" id="MobiDB-lite"/>
    </source>
</evidence>
<accession>A0A6L2LA91</accession>
<feature type="domain" description="Reverse transcriptase Ty1/copia-type" evidence="3">
    <location>
        <begin position="210"/>
        <end position="273"/>
    </location>
</feature>
<feature type="compositionally biased region" description="Polar residues" evidence="2">
    <location>
        <begin position="8"/>
        <end position="17"/>
    </location>
</feature>